<evidence type="ECO:0000313" key="1">
    <source>
        <dbReference type="EMBL" id="EKS48470.1"/>
    </source>
</evidence>
<dbReference type="Proteomes" id="UP000009352">
    <property type="component" value="Unassembled WGS sequence"/>
</dbReference>
<name>A0AB33XQM4_LACRH</name>
<dbReference type="AlphaFoldDB" id="A0AB33XQM4"/>
<accession>A0AB33XQM4</accession>
<organism evidence="1 2">
    <name type="scientific">Lacticaseibacillus rhamnosus LRHMDP3</name>
    <dbReference type="NCBI Taxonomy" id="1203259"/>
    <lineage>
        <taxon>Bacteria</taxon>
        <taxon>Bacillati</taxon>
        <taxon>Bacillota</taxon>
        <taxon>Bacilli</taxon>
        <taxon>Lactobacillales</taxon>
        <taxon>Lactobacillaceae</taxon>
        <taxon>Lacticaseibacillus</taxon>
    </lineage>
</organism>
<reference evidence="1 2" key="1">
    <citation type="journal article" date="2013" name="Genome Announc.">
        <title>Draft Genome Sequence of Staphylococcus simulans UMC-CNS-990, Isolated from a Case of Chronic Bovine Mastitis.</title>
        <authorList>
            <person name="Calcutt M.J."/>
            <person name="Foecking M.F."/>
            <person name="Hsieh H.Y."/>
            <person name="Perry J."/>
            <person name="Stewart G.C."/>
            <person name="Middleton J.R."/>
        </authorList>
    </citation>
    <scope>NUCLEOTIDE SEQUENCE [LARGE SCALE GENOMIC DNA]</scope>
    <source>
        <strain evidence="1 2">LRHMDP3</strain>
    </source>
</reference>
<dbReference type="EMBL" id="AMQX01000030">
    <property type="protein sequence ID" value="EKS48470.1"/>
    <property type="molecule type" value="Genomic_DNA"/>
</dbReference>
<evidence type="ECO:0000313" key="2">
    <source>
        <dbReference type="Proteomes" id="UP000009352"/>
    </source>
</evidence>
<gene>
    <name evidence="1" type="ORF">LRHMDP3_2873</name>
</gene>
<sequence length="222" mass="23806">MAKIMEALLSFLRIFGKPEGIDELLVFRAGSSKGFEAIEASGRVNDLSTHDHRGVLAIVTGVGNGHMPVHGGEGILVNLQKTSDISQDLTFLRVIEPLGVLDLLPSEFGDGHSVVDVILVIDRRIAGISAGGILIGVLLRNAREIDGIAQILGRELLPALGGSDGGSGFVRRWGSRLGGTAGGQTCRESHRCYDSGNPPERPFHIKPLFLSCRFLIFHCNTF</sequence>
<protein>
    <submittedName>
        <fullName evidence="1">Uncharacterized protein</fullName>
    </submittedName>
</protein>
<comment type="caution">
    <text evidence="1">The sequence shown here is derived from an EMBL/GenBank/DDBJ whole genome shotgun (WGS) entry which is preliminary data.</text>
</comment>
<proteinExistence type="predicted"/>